<gene>
    <name evidence="2" type="primary">LOC118764131</name>
</gene>
<evidence type="ECO:0000313" key="2">
    <source>
        <dbReference type="RefSeq" id="XP_036360293.1"/>
    </source>
</evidence>
<evidence type="ECO:0000313" key="1">
    <source>
        <dbReference type="Proteomes" id="UP000515154"/>
    </source>
</evidence>
<dbReference type="AlphaFoldDB" id="A0A7E6EY96"/>
<dbReference type="RefSeq" id="XP_036360293.1">
    <property type="nucleotide sequence ID" value="XM_036504400.1"/>
</dbReference>
<name>A0A7E6EY96_9MOLL</name>
<sequence length="225" mass="26289">MFEVHSQKYWIKSFINRAVTSVNGIVQEIVILKTDYFRQPTVLLVKIEYLQREVNFYCNQSKTVFTFNRLIFPLPYLHIGNDKKFQASNRIGLPVLLSLNLKEYERKRLLKNYLSLSVQPDMCPSYIEWDYKGLTYCSWNKESINYNKLFYNELSDIKSTAEVLAKETKLSTDFSFMEYNSKEPLDIISDNIQYPHGGPKKFGFIMIPSSQVSRSPPSAADLFLL</sequence>
<proteinExistence type="predicted"/>
<organism evidence="1 2">
    <name type="scientific">Octopus sinensis</name>
    <name type="common">East Asian common octopus</name>
    <dbReference type="NCBI Taxonomy" id="2607531"/>
    <lineage>
        <taxon>Eukaryota</taxon>
        <taxon>Metazoa</taxon>
        <taxon>Spiralia</taxon>
        <taxon>Lophotrochozoa</taxon>
        <taxon>Mollusca</taxon>
        <taxon>Cephalopoda</taxon>
        <taxon>Coleoidea</taxon>
        <taxon>Octopodiformes</taxon>
        <taxon>Octopoda</taxon>
        <taxon>Incirrata</taxon>
        <taxon>Octopodidae</taxon>
        <taxon>Octopus</taxon>
    </lineage>
</organism>
<protein>
    <submittedName>
        <fullName evidence="2">Uncharacterized protein LOC118764131</fullName>
    </submittedName>
</protein>
<reference evidence="2" key="1">
    <citation type="submission" date="2025-08" db="UniProtKB">
        <authorList>
            <consortium name="RefSeq"/>
        </authorList>
    </citation>
    <scope>IDENTIFICATION</scope>
</reference>
<dbReference type="KEGG" id="osn:118764131"/>
<accession>A0A7E6EY96</accession>
<keyword evidence="1" id="KW-1185">Reference proteome</keyword>
<dbReference type="Proteomes" id="UP000515154">
    <property type="component" value="Linkage group LG7"/>
</dbReference>